<dbReference type="CTD" id="35007"/>
<dbReference type="SMART" id="SM00015">
    <property type="entry name" value="IQ"/>
    <property type="match status" value="1"/>
</dbReference>
<dbReference type="FunFam" id="1.20.120.720:FF:000001">
    <property type="entry name" value="Myosin heavy chain, muscle"/>
    <property type="match status" value="1"/>
</dbReference>
<dbReference type="GO" id="GO:0007424">
    <property type="term" value="P:open tracheal system development"/>
    <property type="evidence" value="ECO:0007669"/>
    <property type="project" value="UniProtKB-ARBA"/>
</dbReference>
<dbReference type="PROSITE" id="PS51456">
    <property type="entry name" value="MYOSIN_MOTOR"/>
    <property type="match status" value="1"/>
</dbReference>
<dbReference type="GO" id="GO:0016460">
    <property type="term" value="C:myosin II complex"/>
    <property type="evidence" value="ECO:0007669"/>
    <property type="project" value="TreeGrafter"/>
</dbReference>
<dbReference type="Gene3D" id="1.20.120.720">
    <property type="entry name" value="Myosin VI head, motor domain, U50 subdomain"/>
    <property type="match status" value="1"/>
</dbReference>
<dbReference type="Gene3D" id="3.40.850.10">
    <property type="entry name" value="Kinesin motor domain"/>
    <property type="match status" value="1"/>
</dbReference>
<dbReference type="Pfam" id="PF02736">
    <property type="entry name" value="Myosin_N"/>
    <property type="match status" value="1"/>
</dbReference>
<dbReference type="FunFam" id="1.20.5.340:FF:000036">
    <property type="entry name" value="Myosin heavy chain"/>
    <property type="match status" value="1"/>
</dbReference>
<dbReference type="FunFam" id="3.40.850.10:FF:000024">
    <property type="entry name" value="Myosin heavy chain, isoform J"/>
    <property type="match status" value="1"/>
</dbReference>
<keyword evidence="10" id="KW-0514">Muscle protein</keyword>
<dbReference type="FunFam" id="1.20.5.370:FF:000005">
    <property type="entry name" value="Myosin heavy chain, isoform I"/>
    <property type="match status" value="1"/>
</dbReference>
<evidence type="ECO:0000256" key="12">
    <source>
        <dbReference type="ARBA" id="ARBA00038612"/>
    </source>
</evidence>
<dbReference type="RefSeq" id="XP_011506372.1">
    <property type="nucleotide sequence ID" value="XM_011508070.1"/>
</dbReference>
<dbReference type="FunFam" id="1.10.10.820:FF:000001">
    <property type="entry name" value="Myosin heavy chain"/>
    <property type="match status" value="1"/>
</dbReference>
<dbReference type="GO" id="GO:0031033">
    <property type="term" value="P:myosin filament organization"/>
    <property type="evidence" value="ECO:0007669"/>
    <property type="project" value="UniProtKB-ARBA"/>
</dbReference>
<evidence type="ECO:0000256" key="5">
    <source>
        <dbReference type="ARBA" id="ARBA00022741"/>
    </source>
</evidence>
<keyword evidence="8 13" id="KW-0518">Myosin</keyword>
<dbReference type="GO" id="GO:0000146">
    <property type="term" value="F:microfilament motor activity"/>
    <property type="evidence" value="ECO:0007669"/>
    <property type="project" value="TreeGrafter"/>
</dbReference>
<dbReference type="SUPFAM" id="SSF52540">
    <property type="entry name" value="P-loop containing nucleoside triphosphate hydrolases"/>
    <property type="match status" value="1"/>
</dbReference>
<evidence type="ECO:0000256" key="14">
    <source>
        <dbReference type="SAM" id="MobiDB-lite"/>
    </source>
</evidence>
<dbReference type="Pfam" id="PF01576">
    <property type="entry name" value="Myosin_tail_1"/>
    <property type="match status" value="1"/>
</dbReference>
<dbReference type="GO" id="GO:0032982">
    <property type="term" value="C:myosin filament"/>
    <property type="evidence" value="ECO:0007669"/>
    <property type="project" value="UniProtKB-KW"/>
</dbReference>
<evidence type="ECO:0000313" key="17">
    <source>
        <dbReference type="Proteomes" id="UP000695007"/>
    </source>
</evidence>
<dbReference type="GO" id="GO:0048513">
    <property type="term" value="P:animal organ development"/>
    <property type="evidence" value="ECO:0007669"/>
    <property type="project" value="UniProtKB-ARBA"/>
</dbReference>
<dbReference type="GO" id="GO:0045214">
    <property type="term" value="P:sarcomere organization"/>
    <property type="evidence" value="ECO:0007669"/>
    <property type="project" value="UniProtKB-ARBA"/>
</dbReference>
<keyword evidence="4" id="KW-0963">Cytoplasm</keyword>
<evidence type="ECO:0000256" key="9">
    <source>
        <dbReference type="ARBA" id="ARBA00023175"/>
    </source>
</evidence>
<keyword evidence="6 13" id="KW-0067">ATP-binding</keyword>
<evidence type="ECO:0000256" key="8">
    <source>
        <dbReference type="ARBA" id="ARBA00023123"/>
    </source>
</evidence>
<dbReference type="FunFam" id="1.20.5.370:FF:000001">
    <property type="entry name" value="Myosin heavy chain"/>
    <property type="match status" value="1"/>
</dbReference>
<comment type="subcellular location">
    <subcellularLocation>
        <location evidence="1">Cytoplasm</location>
        <location evidence="1">Myofibril</location>
    </subcellularLocation>
</comment>
<sequence length="1966" mass="224546">MPAPQKQDEDADPTPYLFVSLEQKRIDQTKPYDAKKACWIPDEKEGYLLGEIKATKGDIVSIGLPGGETRDVKKDLLQQVNPPKYEKAEDMSNLTYLNDASVLHNLKQRYYHKLIYTYSGLFCVAINPYKRYPVYTQRCAKLYRGKRRSEVPPHIFAISDGAYVNMLTNSENQSMLITGESGAGKTENTKKVIAYFATVGASTKKDPAASEKKGSLEDQVVQTNPVLEAFGNAKTVRNDNSSRFGKFIRIHFGPSGKLAGADIETYLLEKARVISQQALERSYHIFYQMMSGSVKGLKEMCLLSNNVNDYYFVAQGKTSIPGVDDGEECELTDKAFDVLGFTQEEKDDIYKITAAVMHMGGMKFKQRGREEQAEADGTEEGERVAKLLGCDCQDMYKNLLKPRIKVGNEFVTQGRNKDQVAYSVGAMSKAMFDRLFKWLVKKCNETLDTKQKRQHFIGVLDIAGFEIFDFNSFEQLCINFTNEKLQQFFNHHMFVLEQEEYTKEGIEWSFIDFGMDLVACIELIEKPMGILSILEEESMFPKATDKTFEEKLNNNHLGKSPNFLKPKPPKPGQQAAHFAIGHYAGNVPYNITGWLEKNKDPLNDTLVDQYKKSGNKLLVEIFADHPGQSGDAGGKGGGGRGKKGGGFSTVSSSYKEQLNNLMTTLRATQPHFVRCIIPNELKQPGVIDSHLVMHQLTCNGVLEGIRICRKGFPNRMIYPDFKLRYKIIAPAACEKAGGDPKKCAAAILEGAGLDPDQYRLGHTKVFFRAGVLGQMEEFRDERLSKIVTWMQAYVRGYLARKDFKALQEQRLALQIVQRNLRRYLKLRTWPWWKLWQKVRPLLNATRIEDELAAMEEKARKYQEAFEREEKMRIELEELNTKLLTEKTDLLKSLDSEKGSLSEYQEKALKLGAQKADLESQLSDITDRFQQEEEARNNLFQSKKKLEQEISGLKKDLEDLELTVQKSEQDKATKDHQIRNLNDEIAHQDELINKLNKEKKNQGEVNQKTAEELQAAEDKVNHLNKVKLKLEQTLDELEDTLEREKKSRADVEKTKRKVEGDLKLTQEAVADLERNKKELEQTIQRKDKELSSLTAKLEDEQALVGKQQKQVKELQARIEELEEEVEAERQARAKAEKQRSDLARELEELGERLEEAGGATSAQIELNKKREAELSKLRRDLEEANIQHESALAILRKKHNDAVAEMGEQIDQLNKIKARIEKEKVQYFSELNDLRATVDHLSNEKAAQEKIAKQLQHQLNEAQGKIEELTRTVNDFDAAKKKLSIENSDLLRQLEEAESQVNQLSKIKISLTTQLEDTKRLADEEGRERATLLGKFRNLEHDLDNIREQVEEEAEGKADLQRQLSKANAEAQLWRTKYESEGVARAEELEEAKRKLQCRLAEAEETIESLNQKVIALEKTKQRLATEVEDLQLEVDRATAIANAAEKKQKAFDKIIGEWKLKVDDLAAELDASQKECRNYSTELFRLKGAYEESQEQLEAVRRENKNLADEVKDLLDQIGEGGRNIHEIEKARKRLEAEKDELQAALEEAEAALEQEENKVLRSQLELSQVRQEIDRRIQEKEEEFENTRKNHQRALDSMQASLEAEAKGKAEALRMKKKLEADINELEIALDHANKANAEAQKNIKRYQQQLKDVQTALEEEQRARDEARELLGISERRANALQNELEESRQLLEQADRGRRQAEQELADAHEQLNELSAANASISAAKRKLESELQTLHSDLDELLNEAKNSEEKAKKAMVDAARLADELRAEQDHAQTQEKLRKALETQIKDLQVRLDEAEANALKGGKKAIQKLEQRVRELENELDGEQRRHADAQKNLRKSERRIKELAFQADEDRKNHERMQDLVDKLQQKIKTYKRQIEEAEEIAALNLAKFRKAQQELEEAEERADLAEQAIAKFRTKGRGGSAARGLSPAPHRPALNKPLFDGSAFPPRFDLMPDGDL</sequence>
<feature type="binding site" evidence="13">
    <location>
        <begin position="179"/>
        <end position="186"/>
    </location>
    <ligand>
        <name>ATP</name>
        <dbReference type="ChEBI" id="CHEBI:30616"/>
    </ligand>
</feature>
<feature type="domain" description="Myosin motor" evidence="15">
    <location>
        <begin position="86"/>
        <end position="780"/>
    </location>
</feature>
<evidence type="ECO:0000256" key="1">
    <source>
        <dbReference type="ARBA" id="ARBA00004657"/>
    </source>
</evidence>
<keyword evidence="17" id="KW-1185">Reference proteome</keyword>
<comment type="subunit">
    <text evidence="12">Muscle myosin is a hexameric protein that consists of 2 heavy chain subunits (MHC), 2 alkali light chain subunits (MLC) and 2 regulatory light chain subunits (MLC-2).</text>
</comment>
<reference evidence="18" key="1">
    <citation type="submission" date="2025-08" db="UniProtKB">
        <authorList>
            <consortium name="RefSeq"/>
        </authorList>
    </citation>
    <scope>IDENTIFICATION</scope>
</reference>
<accession>A0AAJ6YXQ5</accession>
<dbReference type="Pfam" id="PF00063">
    <property type="entry name" value="Myosin_head"/>
    <property type="match status" value="1"/>
</dbReference>
<keyword evidence="3" id="KW-0787">Thick filament</keyword>
<evidence type="ECO:0000313" key="18">
    <source>
        <dbReference type="RefSeq" id="XP_011506372.1"/>
    </source>
</evidence>
<keyword evidence="9 13" id="KW-0505">Motor protein</keyword>
<dbReference type="GO" id="GO:0006936">
    <property type="term" value="P:muscle contraction"/>
    <property type="evidence" value="ECO:0007669"/>
    <property type="project" value="TreeGrafter"/>
</dbReference>
<dbReference type="FunFam" id="1.20.5.340:FF:000025">
    <property type="entry name" value="Myosin heavy chain, isoform G"/>
    <property type="match status" value="1"/>
</dbReference>
<evidence type="ECO:0000259" key="15">
    <source>
        <dbReference type="PROSITE" id="PS51456"/>
    </source>
</evidence>
<dbReference type="GO" id="GO:0042802">
    <property type="term" value="F:identical protein binding"/>
    <property type="evidence" value="ECO:0007669"/>
    <property type="project" value="UniProtKB-ARBA"/>
</dbReference>
<dbReference type="InterPro" id="IPR014751">
    <property type="entry name" value="XRCC4-like_C"/>
</dbReference>
<dbReference type="KEGG" id="csol:105368914"/>
<dbReference type="FunFam" id="1.20.5.370:FF:000010">
    <property type="entry name" value="Myosin heavy chain, isoform G"/>
    <property type="match status" value="1"/>
</dbReference>
<dbReference type="FunFam" id="1.20.5.370:FF:000009">
    <property type="entry name" value="Myosin heavy chain, isoform G"/>
    <property type="match status" value="1"/>
</dbReference>
<evidence type="ECO:0000256" key="6">
    <source>
        <dbReference type="ARBA" id="ARBA00022840"/>
    </source>
</evidence>
<dbReference type="InterPro" id="IPR027417">
    <property type="entry name" value="P-loop_NTPase"/>
</dbReference>
<dbReference type="Gene3D" id="1.20.5.340">
    <property type="match status" value="5"/>
</dbReference>
<dbReference type="FunFam" id="1.20.5.340:FF:000019">
    <property type="entry name" value="Myosin heavy chain, isoform G"/>
    <property type="match status" value="1"/>
</dbReference>
<dbReference type="InterPro" id="IPR002928">
    <property type="entry name" value="Myosin_tail"/>
</dbReference>
<dbReference type="GeneID" id="105368914"/>
<evidence type="ECO:0000256" key="3">
    <source>
        <dbReference type="ARBA" id="ARBA00022433"/>
    </source>
</evidence>
<dbReference type="FunFam" id="1.20.5.340:FF:000021">
    <property type="entry name" value="Myosin heavy chain, isoform G"/>
    <property type="match status" value="1"/>
</dbReference>
<comment type="similarity">
    <text evidence="2 13">Belongs to the TRAFAC class myosin-kinesin ATPase superfamily. Myosin family.</text>
</comment>
<dbReference type="InterPro" id="IPR036961">
    <property type="entry name" value="Kinesin_motor_dom_sf"/>
</dbReference>
<organism evidence="17 18">
    <name type="scientific">Ceratosolen solmsi marchali</name>
    <dbReference type="NCBI Taxonomy" id="326594"/>
    <lineage>
        <taxon>Eukaryota</taxon>
        <taxon>Metazoa</taxon>
        <taxon>Ecdysozoa</taxon>
        <taxon>Arthropoda</taxon>
        <taxon>Hexapoda</taxon>
        <taxon>Insecta</taxon>
        <taxon>Pterygota</taxon>
        <taxon>Neoptera</taxon>
        <taxon>Endopterygota</taxon>
        <taxon>Hymenoptera</taxon>
        <taxon>Apocrita</taxon>
        <taxon>Proctotrupomorpha</taxon>
        <taxon>Chalcidoidea</taxon>
        <taxon>Agaonidae</taxon>
        <taxon>Agaoninae</taxon>
        <taxon>Ceratosolen</taxon>
    </lineage>
</organism>
<dbReference type="CDD" id="cd14909">
    <property type="entry name" value="MYSc_Myh1_insects_crustaceans"/>
    <property type="match status" value="1"/>
</dbReference>
<dbReference type="GO" id="GO:0007298">
    <property type="term" value="P:border follicle cell migration"/>
    <property type="evidence" value="ECO:0007669"/>
    <property type="project" value="UniProtKB-ARBA"/>
</dbReference>
<dbReference type="SMART" id="SM00242">
    <property type="entry name" value="MYSc"/>
    <property type="match status" value="1"/>
</dbReference>
<dbReference type="FunFam" id="1.20.58.530:FF:000001">
    <property type="entry name" value="Myosin heavy chain"/>
    <property type="match status" value="1"/>
</dbReference>
<evidence type="ECO:0000256" key="13">
    <source>
        <dbReference type="PROSITE-ProRule" id="PRU00782"/>
    </source>
</evidence>
<dbReference type="Gene3D" id="1.10.10.820">
    <property type="match status" value="1"/>
</dbReference>
<dbReference type="FunFam" id="2.30.30.360:FF:000001">
    <property type="entry name" value="Myosin heavy chain"/>
    <property type="match status" value="1"/>
</dbReference>
<feature type="region of interest" description="Disordered" evidence="14">
    <location>
        <begin position="1924"/>
        <end position="1966"/>
    </location>
</feature>
<dbReference type="PROSITE" id="PS50096">
    <property type="entry name" value="IQ"/>
    <property type="match status" value="1"/>
</dbReference>
<dbReference type="FunFam" id="1.20.5.370:FF:000008">
    <property type="entry name" value="Myosin heavy chain"/>
    <property type="match status" value="1"/>
</dbReference>
<keyword evidence="5 13" id="KW-0547">Nucleotide-binding</keyword>
<dbReference type="PANTHER" id="PTHR45615:SF27">
    <property type="entry name" value="MYOSIN HEAVY CHAIN, MUSCLE"/>
    <property type="match status" value="1"/>
</dbReference>
<dbReference type="FunFam" id="1.20.5.340:FF:000038">
    <property type="entry name" value="Myosin heavy chain muscle"/>
    <property type="match status" value="1"/>
</dbReference>
<gene>
    <name evidence="18" type="primary">LOC105368914</name>
</gene>
<dbReference type="SUPFAM" id="SSF90257">
    <property type="entry name" value="Myosin rod fragments"/>
    <property type="match status" value="6"/>
</dbReference>
<dbReference type="InterPro" id="IPR001609">
    <property type="entry name" value="Myosin_head_motor_dom-like"/>
</dbReference>
<dbReference type="PRINTS" id="PR00193">
    <property type="entry name" value="MYOSINHEAVY"/>
</dbReference>
<dbReference type="PANTHER" id="PTHR45615">
    <property type="entry name" value="MYOSIN HEAVY CHAIN, NON-MUSCLE"/>
    <property type="match status" value="1"/>
</dbReference>
<keyword evidence="7" id="KW-0175">Coiled coil</keyword>
<dbReference type="PROSITE" id="PS51844">
    <property type="entry name" value="SH3_LIKE"/>
    <property type="match status" value="1"/>
</dbReference>
<proteinExistence type="inferred from homology"/>
<dbReference type="Proteomes" id="UP000695007">
    <property type="component" value="Unplaced"/>
</dbReference>
<name>A0AAJ6YXQ5_9HYME</name>
<dbReference type="GO" id="GO:0051015">
    <property type="term" value="F:actin filament binding"/>
    <property type="evidence" value="ECO:0007669"/>
    <property type="project" value="InterPro"/>
</dbReference>
<dbReference type="Gene3D" id="2.30.30.360">
    <property type="entry name" value="Myosin S1 fragment, N-terminal"/>
    <property type="match status" value="1"/>
</dbReference>
<dbReference type="Gene3D" id="4.10.270.10">
    <property type="entry name" value="Myosin, subunit A"/>
    <property type="match status" value="1"/>
</dbReference>
<dbReference type="FunFam" id="1.20.5.340:FF:000050">
    <property type="entry name" value="Myosin heavy chain, muscle"/>
    <property type="match status" value="1"/>
</dbReference>
<dbReference type="GO" id="GO:0030017">
    <property type="term" value="C:sarcomere"/>
    <property type="evidence" value="ECO:0007669"/>
    <property type="project" value="UniProtKB-ARBA"/>
</dbReference>
<evidence type="ECO:0000256" key="7">
    <source>
        <dbReference type="ARBA" id="ARBA00023054"/>
    </source>
</evidence>
<dbReference type="InterPro" id="IPR008989">
    <property type="entry name" value="Myosin_S1_N"/>
</dbReference>
<evidence type="ECO:0000256" key="4">
    <source>
        <dbReference type="ARBA" id="ARBA00022490"/>
    </source>
</evidence>
<protein>
    <submittedName>
        <fullName evidence="18">Myosin heavy chain, muscle isoform X1</fullName>
    </submittedName>
</protein>
<dbReference type="Gene3D" id="6.20.240.20">
    <property type="match status" value="1"/>
</dbReference>
<feature type="domain" description="Myosin N-terminal SH3-like" evidence="16">
    <location>
        <begin position="33"/>
        <end position="82"/>
    </location>
</feature>
<evidence type="ECO:0000256" key="10">
    <source>
        <dbReference type="ARBA" id="ARBA00023179"/>
    </source>
</evidence>
<dbReference type="InterPro" id="IPR004009">
    <property type="entry name" value="SH3_Myosin"/>
</dbReference>
<evidence type="ECO:0000256" key="2">
    <source>
        <dbReference type="ARBA" id="ARBA00008314"/>
    </source>
</evidence>
<dbReference type="GO" id="GO:0005524">
    <property type="term" value="F:ATP binding"/>
    <property type="evidence" value="ECO:0007669"/>
    <property type="project" value="UniProtKB-UniRule"/>
</dbReference>
<dbReference type="Gene3D" id="1.20.58.530">
    <property type="match status" value="1"/>
</dbReference>
<evidence type="ECO:0000259" key="16">
    <source>
        <dbReference type="PROSITE" id="PS51844"/>
    </source>
</evidence>
<dbReference type="Gene3D" id="1.20.5.370">
    <property type="match status" value="4"/>
</dbReference>
<dbReference type="InterPro" id="IPR000048">
    <property type="entry name" value="IQ_motif_EF-hand-BS"/>
</dbReference>
<evidence type="ECO:0000256" key="11">
    <source>
        <dbReference type="ARBA" id="ARBA00023203"/>
    </source>
</evidence>
<keyword evidence="11 13" id="KW-0009">Actin-binding</keyword>
<feature type="region of interest" description="Actin-binding" evidence="13">
    <location>
        <begin position="658"/>
        <end position="680"/>
    </location>
</feature>